<dbReference type="EMBL" id="ML178839">
    <property type="protein sequence ID" value="TFK98491.1"/>
    <property type="molecule type" value="Genomic_DNA"/>
</dbReference>
<dbReference type="Proteomes" id="UP000305067">
    <property type="component" value="Unassembled WGS sequence"/>
</dbReference>
<organism evidence="1 2">
    <name type="scientific">Pterulicium gracile</name>
    <dbReference type="NCBI Taxonomy" id="1884261"/>
    <lineage>
        <taxon>Eukaryota</taxon>
        <taxon>Fungi</taxon>
        <taxon>Dikarya</taxon>
        <taxon>Basidiomycota</taxon>
        <taxon>Agaricomycotina</taxon>
        <taxon>Agaricomycetes</taxon>
        <taxon>Agaricomycetidae</taxon>
        <taxon>Agaricales</taxon>
        <taxon>Pleurotineae</taxon>
        <taxon>Pterulaceae</taxon>
        <taxon>Pterulicium</taxon>
    </lineage>
</organism>
<gene>
    <name evidence="1" type="ORF">BDV98DRAFT_205612</name>
</gene>
<evidence type="ECO:0008006" key="3">
    <source>
        <dbReference type="Google" id="ProtNLM"/>
    </source>
</evidence>
<reference evidence="1 2" key="1">
    <citation type="journal article" date="2019" name="Nat. Ecol. Evol.">
        <title>Megaphylogeny resolves global patterns of mushroom evolution.</title>
        <authorList>
            <person name="Varga T."/>
            <person name="Krizsan K."/>
            <person name="Foldi C."/>
            <person name="Dima B."/>
            <person name="Sanchez-Garcia M."/>
            <person name="Sanchez-Ramirez S."/>
            <person name="Szollosi G.J."/>
            <person name="Szarkandi J.G."/>
            <person name="Papp V."/>
            <person name="Albert L."/>
            <person name="Andreopoulos W."/>
            <person name="Angelini C."/>
            <person name="Antonin V."/>
            <person name="Barry K.W."/>
            <person name="Bougher N.L."/>
            <person name="Buchanan P."/>
            <person name="Buyck B."/>
            <person name="Bense V."/>
            <person name="Catcheside P."/>
            <person name="Chovatia M."/>
            <person name="Cooper J."/>
            <person name="Damon W."/>
            <person name="Desjardin D."/>
            <person name="Finy P."/>
            <person name="Geml J."/>
            <person name="Haridas S."/>
            <person name="Hughes K."/>
            <person name="Justo A."/>
            <person name="Karasinski D."/>
            <person name="Kautmanova I."/>
            <person name="Kiss B."/>
            <person name="Kocsube S."/>
            <person name="Kotiranta H."/>
            <person name="LaButti K.M."/>
            <person name="Lechner B.E."/>
            <person name="Liimatainen K."/>
            <person name="Lipzen A."/>
            <person name="Lukacs Z."/>
            <person name="Mihaltcheva S."/>
            <person name="Morgado L.N."/>
            <person name="Niskanen T."/>
            <person name="Noordeloos M.E."/>
            <person name="Ohm R.A."/>
            <person name="Ortiz-Santana B."/>
            <person name="Ovrebo C."/>
            <person name="Racz N."/>
            <person name="Riley R."/>
            <person name="Savchenko A."/>
            <person name="Shiryaev A."/>
            <person name="Soop K."/>
            <person name="Spirin V."/>
            <person name="Szebenyi C."/>
            <person name="Tomsovsky M."/>
            <person name="Tulloss R.E."/>
            <person name="Uehling J."/>
            <person name="Grigoriev I.V."/>
            <person name="Vagvolgyi C."/>
            <person name="Papp T."/>
            <person name="Martin F.M."/>
            <person name="Miettinen O."/>
            <person name="Hibbett D.S."/>
            <person name="Nagy L.G."/>
        </authorList>
    </citation>
    <scope>NUCLEOTIDE SEQUENCE [LARGE SCALE GENOMIC DNA]</scope>
    <source>
        <strain evidence="1 2">CBS 309.79</strain>
    </source>
</reference>
<evidence type="ECO:0000313" key="2">
    <source>
        <dbReference type="Proteomes" id="UP000305067"/>
    </source>
</evidence>
<keyword evidence="2" id="KW-1185">Reference proteome</keyword>
<protein>
    <recommendedName>
        <fullName evidence="3">F-box domain-containing protein</fullName>
    </recommendedName>
</protein>
<evidence type="ECO:0000313" key="1">
    <source>
        <dbReference type="EMBL" id="TFK98491.1"/>
    </source>
</evidence>
<sequence>MRGHTRIHIGWSSIMVDLGRCLASQSRGSDNYKNFDPYLLSKDCRWRNHGRFPLSQLQELTLERNFHSSAKLLGMLRQCWSLVSLTLVVKSKMEADKDSDGDMEWAPGSVVLDNLVTLIINLNLRIPSVLIETMCCLTLPRIRNLRIHGPCQVWNQFDGNQKLSAMFSEWSSPSVCHLELYLPRSAPGLGYIPESMWFPTFLILREFEELEELILTNEVFFTGG</sequence>
<accession>A0A5C3Q9Q6</accession>
<proteinExistence type="predicted"/>
<dbReference type="AlphaFoldDB" id="A0A5C3Q9Q6"/>
<name>A0A5C3Q9Q6_9AGAR</name>